<evidence type="ECO:0000256" key="2">
    <source>
        <dbReference type="SAM" id="MobiDB-lite"/>
    </source>
</evidence>
<protein>
    <submittedName>
        <fullName evidence="3">Uncharacterized protein</fullName>
    </submittedName>
</protein>
<dbReference type="GeneID" id="7846015"/>
<dbReference type="HOGENOM" id="CLU_380165_0_0_1"/>
<keyword evidence="1" id="KW-0175">Coiled coil</keyword>
<dbReference type="KEGG" id="tet:TTHERM_00011290"/>
<sequence length="649" mass="75892">MNSTLFMDSLHSKSIMQQLNEQALFSQFKERSRKQNNSISINLNELNRNSRISSLAATSSKGKKMSVDSPSSKKFQFDKDKIEINKNFIIPLPQVSINQLTKMKNPSLIRQGKTASYDYIEADKQKYNETLKYLSQQKLQVAQKPQRYGSIRLRQRQSYQASPQSRRNAGQNNQRSSMTPIKNSIFSGGFNENLNKFKTPQKQQLHITSSPYNKCDENLNNNTQNQQNDINKNDTLQFKVDQNNFKRDSVFKRSSLNKSCINLLRNESQEILNRTSFQKNGLKERGSIFQSIFNQQNMELSEAKDNNNKEQLQQSVEEQDTAASIKNQSHNSKQINDFIRSRLGSTRRSSNITNFNEDEDKVNYSLNNRFSFLQSIPYNKLVFDKLSKDSEKYKKEVIKSLQEDKLITSKVDKVSEKKQGEDNSQGIKFNEQNGFKQFAFKNFKSNSIERLQTFFSFAFNSIDKSENKYILCALNELLDDIKKQGSMQIIDLWSAKSLKSCIERTNMGNEKFVVQQFLHYKAKFDNQKKKEEMKQSQLLSLQKEKELKDEILRQEQTKKQINQDIKNGENSFSLEDDNTQYNYNQQMLMNSGQYNLKYKRALNNIIEEIKDMKQENIEDIKNQKLLCKTLKTFSKELEIKYKLNKISKK</sequence>
<dbReference type="AlphaFoldDB" id="Q22S09"/>
<feature type="compositionally biased region" description="Polar residues" evidence="2">
    <location>
        <begin position="156"/>
        <end position="185"/>
    </location>
</feature>
<feature type="region of interest" description="Disordered" evidence="2">
    <location>
        <begin position="144"/>
        <end position="185"/>
    </location>
</feature>
<accession>Q22S09</accession>
<evidence type="ECO:0000313" key="4">
    <source>
        <dbReference type="Proteomes" id="UP000009168"/>
    </source>
</evidence>
<proteinExistence type="predicted"/>
<dbReference type="Proteomes" id="UP000009168">
    <property type="component" value="Unassembled WGS sequence"/>
</dbReference>
<feature type="region of interest" description="Disordered" evidence="2">
    <location>
        <begin position="305"/>
        <end position="331"/>
    </location>
</feature>
<dbReference type="InParanoid" id="Q22S09"/>
<name>Q22S09_TETTS</name>
<reference evidence="4" key="1">
    <citation type="journal article" date="2006" name="PLoS Biol.">
        <title>Macronuclear genome sequence of the ciliate Tetrahymena thermophila, a model eukaryote.</title>
        <authorList>
            <person name="Eisen J.A."/>
            <person name="Coyne R.S."/>
            <person name="Wu M."/>
            <person name="Wu D."/>
            <person name="Thiagarajan M."/>
            <person name="Wortman J.R."/>
            <person name="Badger J.H."/>
            <person name="Ren Q."/>
            <person name="Amedeo P."/>
            <person name="Jones K.M."/>
            <person name="Tallon L.J."/>
            <person name="Delcher A.L."/>
            <person name="Salzberg S.L."/>
            <person name="Silva J.C."/>
            <person name="Haas B.J."/>
            <person name="Majoros W.H."/>
            <person name="Farzad M."/>
            <person name="Carlton J.M."/>
            <person name="Smith R.K. Jr."/>
            <person name="Garg J."/>
            <person name="Pearlman R.E."/>
            <person name="Karrer K.M."/>
            <person name="Sun L."/>
            <person name="Manning G."/>
            <person name="Elde N.C."/>
            <person name="Turkewitz A.P."/>
            <person name="Asai D.J."/>
            <person name="Wilkes D.E."/>
            <person name="Wang Y."/>
            <person name="Cai H."/>
            <person name="Collins K."/>
            <person name="Stewart B.A."/>
            <person name="Lee S.R."/>
            <person name="Wilamowska K."/>
            <person name="Weinberg Z."/>
            <person name="Ruzzo W.L."/>
            <person name="Wloga D."/>
            <person name="Gaertig J."/>
            <person name="Frankel J."/>
            <person name="Tsao C.-C."/>
            <person name="Gorovsky M.A."/>
            <person name="Keeling P.J."/>
            <person name="Waller R.F."/>
            <person name="Patron N.J."/>
            <person name="Cherry J.M."/>
            <person name="Stover N.A."/>
            <person name="Krieger C.J."/>
            <person name="del Toro C."/>
            <person name="Ryder H.F."/>
            <person name="Williamson S.C."/>
            <person name="Barbeau R.A."/>
            <person name="Hamilton E.P."/>
            <person name="Orias E."/>
        </authorList>
    </citation>
    <scope>NUCLEOTIDE SEQUENCE [LARGE SCALE GENOMIC DNA]</scope>
    <source>
        <strain evidence="4">SB210</strain>
    </source>
</reference>
<organism evidence="3 4">
    <name type="scientific">Tetrahymena thermophila (strain SB210)</name>
    <dbReference type="NCBI Taxonomy" id="312017"/>
    <lineage>
        <taxon>Eukaryota</taxon>
        <taxon>Sar</taxon>
        <taxon>Alveolata</taxon>
        <taxon>Ciliophora</taxon>
        <taxon>Intramacronucleata</taxon>
        <taxon>Oligohymenophorea</taxon>
        <taxon>Hymenostomatida</taxon>
        <taxon>Tetrahymenina</taxon>
        <taxon>Tetrahymenidae</taxon>
        <taxon>Tetrahymena</taxon>
    </lineage>
</organism>
<dbReference type="EMBL" id="GG662845">
    <property type="protein sequence ID" value="EAR87963.2"/>
    <property type="molecule type" value="Genomic_DNA"/>
</dbReference>
<evidence type="ECO:0000256" key="1">
    <source>
        <dbReference type="SAM" id="Coils"/>
    </source>
</evidence>
<dbReference type="RefSeq" id="XP_001008208.2">
    <property type="nucleotide sequence ID" value="XM_001008208.2"/>
</dbReference>
<feature type="coiled-coil region" evidence="1">
    <location>
        <begin position="595"/>
        <end position="623"/>
    </location>
</feature>
<feature type="compositionally biased region" description="Polar residues" evidence="2">
    <location>
        <begin position="309"/>
        <end position="331"/>
    </location>
</feature>
<gene>
    <name evidence="3" type="ORF">TTHERM_00011290</name>
</gene>
<keyword evidence="4" id="KW-1185">Reference proteome</keyword>
<evidence type="ECO:0000313" key="3">
    <source>
        <dbReference type="EMBL" id="EAR87963.2"/>
    </source>
</evidence>